<proteinExistence type="predicted"/>
<gene>
    <name evidence="1" type="ORF">B0F00_24560</name>
</gene>
<accession>A0A603A2S7</accession>
<sequence length="178" mass="20068">MTLTDADWPDHMVEGRSVALRLVSAGIFNQHERGVILPMLPVLRRPDDEWSDDEADAVRRLCSQYDVSVMVLFAQAALSEKRREYQRNRSVRLKAAEPLAVVLDDGEHRCTVYAMPHPTLGVPEISDRGEDGYWSFSAGGTVLCKDRVSLAQGVRRWNELVMMAQCPVSPRLTRGMLE</sequence>
<name>A0A603A2S7_SALVI</name>
<organism evidence="1">
    <name type="scientific">Salmonella virchow</name>
    <dbReference type="NCBI Taxonomy" id="48409"/>
    <lineage>
        <taxon>Bacteria</taxon>
        <taxon>Pseudomonadati</taxon>
        <taxon>Pseudomonadota</taxon>
        <taxon>Gammaproteobacteria</taxon>
        <taxon>Enterobacterales</taxon>
        <taxon>Enterobacteriaceae</taxon>
        <taxon>Salmonella</taxon>
    </lineage>
</organism>
<reference evidence="1" key="1">
    <citation type="submission" date="2018-07" db="EMBL/GenBank/DDBJ databases">
        <authorList>
            <consortium name="PulseNet: The National Subtyping Network for Foodborne Disease Surveillance"/>
            <person name="Tarr C.L."/>
            <person name="Trees E."/>
            <person name="Katz L.S."/>
            <person name="Carleton-Romer H.A."/>
            <person name="Stroika S."/>
            <person name="Kucerova Z."/>
            <person name="Roache K.F."/>
            <person name="Sabol A.L."/>
            <person name="Besser J."/>
            <person name="Gerner-Smidt P."/>
        </authorList>
    </citation>
    <scope>NUCLEOTIDE SEQUENCE</scope>
    <source>
        <strain evidence="1">PNUSAS007903</strain>
    </source>
</reference>
<dbReference type="EMBL" id="AAKOCB010000027">
    <property type="protein sequence ID" value="ECT8541881.1"/>
    <property type="molecule type" value="Genomic_DNA"/>
</dbReference>
<evidence type="ECO:0000313" key="1">
    <source>
        <dbReference type="EMBL" id="ECT8541881.1"/>
    </source>
</evidence>
<dbReference type="AlphaFoldDB" id="A0A603A2S7"/>
<protein>
    <submittedName>
        <fullName evidence="1">Uncharacterized protein</fullName>
    </submittedName>
</protein>
<comment type="caution">
    <text evidence="1">The sequence shown here is derived from an EMBL/GenBank/DDBJ whole genome shotgun (WGS) entry which is preliminary data.</text>
</comment>